<feature type="compositionally biased region" description="Basic and acidic residues" evidence="1">
    <location>
        <begin position="31"/>
        <end position="49"/>
    </location>
</feature>
<name>A0A5N6P126_9ASTR</name>
<dbReference type="EMBL" id="SZYD01000007">
    <property type="protein sequence ID" value="KAD5802960.1"/>
    <property type="molecule type" value="Genomic_DNA"/>
</dbReference>
<evidence type="ECO:0000256" key="1">
    <source>
        <dbReference type="SAM" id="MobiDB-lite"/>
    </source>
</evidence>
<dbReference type="OrthoDB" id="1750268at2759"/>
<feature type="region of interest" description="Disordered" evidence="1">
    <location>
        <begin position="16"/>
        <end position="49"/>
    </location>
</feature>
<feature type="compositionally biased region" description="Polar residues" evidence="1">
    <location>
        <begin position="499"/>
        <end position="531"/>
    </location>
</feature>
<evidence type="ECO:0000313" key="3">
    <source>
        <dbReference type="Proteomes" id="UP000326396"/>
    </source>
</evidence>
<reference evidence="2 3" key="1">
    <citation type="submission" date="2019-05" db="EMBL/GenBank/DDBJ databases">
        <title>Mikania micrantha, genome provides insights into the molecular mechanism of rapid growth.</title>
        <authorList>
            <person name="Liu B."/>
        </authorList>
    </citation>
    <scope>NUCLEOTIDE SEQUENCE [LARGE SCALE GENOMIC DNA]</scope>
    <source>
        <strain evidence="2">NLD-2019</strain>
        <tissue evidence="2">Leaf</tissue>
    </source>
</reference>
<dbReference type="Proteomes" id="UP000326396">
    <property type="component" value="Linkage Group LG15"/>
</dbReference>
<feature type="region of interest" description="Disordered" evidence="1">
    <location>
        <begin position="471"/>
        <end position="531"/>
    </location>
</feature>
<organism evidence="2 3">
    <name type="scientific">Mikania micrantha</name>
    <name type="common">bitter vine</name>
    <dbReference type="NCBI Taxonomy" id="192012"/>
    <lineage>
        <taxon>Eukaryota</taxon>
        <taxon>Viridiplantae</taxon>
        <taxon>Streptophyta</taxon>
        <taxon>Embryophyta</taxon>
        <taxon>Tracheophyta</taxon>
        <taxon>Spermatophyta</taxon>
        <taxon>Magnoliopsida</taxon>
        <taxon>eudicotyledons</taxon>
        <taxon>Gunneridae</taxon>
        <taxon>Pentapetalae</taxon>
        <taxon>asterids</taxon>
        <taxon>campanulids</taxon>
        <taxon>Asterales</taxon>
        <taxon>Asteraceae</taxon>
        <taxon>Asteroideae</taxon>
        <taxon>Heliantheae alliance</taxon>
        <taxon>Eupatorieae</taxon>
        <taxon>Mikania</taxon>
    </lineage>
</organism>
<feature type="compositionally biased region" description="Low complexity" evidence="1">
    <location>
        <begin position="487"/>
        <end position="498"/>
    </location>
</feature>
<keyword evidence="3" id="KW-1185">Reference proteome</keyword>
<dbReference type="AlphaFoldDB" id="A0A5N6P126"/>
<protein>
    <submittedName>
        <fullName evidence="2">Uncharacterized protein</fullName>
    </submittedName>
</protein>
<accession>A0A5N6P126</accession>
<sequence length="531" mass="60296">MLDVAIDRCQKFNSGETDEKNWRVRRPLPRQKKESAETEKEKEIERTDERRPLIVRTELKKEDRRHGRKIEHHTQGSIDRWFSNISATEKEKEIERTDERRPLIVRTELKKEDRRHGRKIEHHTQGSIDRWFSNISAVNCLRRNKSGASVSSDHADTDRGSRCFRSSSLREIDPLFRVVLLLLAAAWAVILEVNCAFKSKFPAGFDQTLRGKLLRWISNTTYFNLQDLLLNRKLARRAMIIVAWNGDGNLTTICVSVVFRIVGRVFINASILKLGQHSANLKCYSAPKVYDHLLPKPTPPPPVADADKSKIDFGMPTSRPYNSFHTPPNSSILFFKIHLNVLQKYPKYSHLFSSRFRPPNSPLNSGAQKPTSFAIFTSSSRLRRGRGRGRGMGRNISGYLTHLRINLHADNNYPRPDYLRADVDLHTLHNFRRPPAATISGYLTHLHINLHGTLDNISGFQHRINVVSTDPAHIPLGHKQPPPPASPTASPAPSALPTVQPSSHGQTNTPIPPACTSTTQQSRLAHTFPQF</sequence>
<proteinExistence type="predicted"/>
<evidence type="ECO:0000313" key="2">
    <source>
        <dbReference type="EMBL" id="KAD5802960.1"/>
    </source>
</evidence>
<comment type="caution">
    <text evidence="2">The sequence shown here is derived from an EMBL/GenBank/DDBJ whole genome shotgun (WGS) entry which is preliminary data.</text>
</comment>
<gene>
    <name evidence="2" type="ORF">E3N88_14320</name>
</gene>